<keyword evidence="3" id="KW-0812">Transmembrane</keyword>
<dbReference type="RefSeq" id="WP_354492996.1">
    <property type="nucleotide sequence ID" value="NZ_JBEPMC010000007.1"/>
</dbReference>
<keyword evidence="5" id="KW-1185">Reference proteome</keyword>
<feature type="transmembrane region" description="Helical" evidence="3">
    <location>
        <begin position="82"/>
        <end position="108"/>
    </location>
</feature>
<name>A0ABV2GSS7_9HYPH</name>
<feature type="transmembrane region" description="Helical" evidence="3">
    <location>
        <begin position="180"/>
        <end position="209"/>
    </location>
</feature>
<dbReference type="PANTHER" id="PTHR30531">
    <property type="entry name" value="FLAGELLAR BIOSYNTHETIC PROTEIN FLHB"/>
    <property type="match status" value="1"/>
</dbReference>
<dbReference type="Proteomes" id="UP001549204">
    <property type="component" value="Unassembled WGS sequence"/>
</dbReference>
<dbReference type="Gene3D" id="3.40.1690.10">
    <property type="entry name" value="secretion proteins EscU"/>
    <property type="match status" value="1"/>
</dbReference>
<keyword evidence="3" id="KW-0472">Membrane</keyword>
<dbReference type="EMBL" id="JBEPMC010000007">
    <property type="protein sequence ID" value="MET3581350.1"/>
    <property type="molecule type" value="Genomic_DNA"/>
</dbReference>
<evidence type="ECO:0000256" key="2">
    <source>
        <dbReference type="SAM" id="MobiDB-lite"/>
    </source>
</evidence>
<dbReference type="InterPro" id="IPR006135">
    <property type="entry name" value="T3SS_substrate_exporter"/>
</dbReference>
<feature type="region of interest" description="Disordered" evidence="2">
    <location>
        <begin position="1"/>
        <end position="22"/>
    </location>
</feature>
<dbReference type="InterPro" id="IPR029025">
    <property type="entry name" value="T3SS_substrate_exporter_C"/>
</dbReference>
<dbReference type="PANTHER" id="PTHR30531:SF12">
    <property type="entry name" value="FLAGELLAR BIOSYNTHETIC PROTEIN FLHB"/>
    <property type="match status" value="1"/>
</dbReference>
<keyword evidence="3" id="KW-1133">Transmembrane helix</keyword>
<reference evidence="4 5" key="1">
    <citation type="submission" date="2024-06" db="EMBL/GenBank/DDBJ databases">
        <title>Genomic Encyclopedia of Type Strains, Phase IV (KMG-IV): sequencing the most valuable type-strain genomes for metagenomic binning, comparative biology and taxonomic classification.</title>
        <authorList>
            <person name="Goeker M."/>
        </authorList>
    </citation>
    <scope>NUCLEOTIDE SEQUENCE [LARGE SCALE GENOMIC DNA]</scope>
    <source>
        <strain evidence="4 5">DSM 100022</strain>
    </source>
</reference>
<comment type="similarity">
    <text evidence="1">Belongs to the type III secretion exporter family.</text>
</comment>
<evidence type="ECO:0000256" key="1">
    <source>
        <dbReference type="ARBA" id="ARBA00010690"/>
    </source>
</evidence>
<dbReference type="Pfam" id="PF01312">
    <property type="entry name" value="Bac_export_2"/>
    <property type="match status" value="1"/>
</dbReference>
<dbReference type="PRINTS" id="PR00950">
    <property type="entry name" value="TYPE3IMSPROT"/>
</dbReference>
<organism evidence="4 5">
    <name type="scientific">Mesorhizobium robiniae</name>
    <dbReference type="NCBI Taxonomy" id="559315"/>
    <lineage>
        <taxon>Bacteria</taxon>
        <taxon>Pseudomonadati</taxon>
        <taxon>Pseudomonadota</taxon>
        <taxon>Alphaproteobacteria</taxon>
        <taxon>Hyphomicrobiales</taxon>
        <taxon>Phyllobacteriaceae</taxon>
        <taxon>Mesorhizobium</taxon>
    </lineage>
</organism>
<evidence type="ECO:0000313" key="5">
    <source>
        <dbReference type="Proteomes" id="UP001549204"/>
    </source>
</evidence>
<sequence length="348" mass="37887">MSEESEEKRLPASEKKLRDARQKGQTWQGHDLVSAVALLAALAYLNVAWPGIAARVDSLLDLVVEATTQPFEAGIARVSEEFGWAVLLTLLPLAIIVVVVTVLTAAIAMGGPVFSGEPITPKFENINPVNGLQRIFSMRNVVEFTKGLVKLLLLSILFVFILLAWLRSIVEAPGCGETCLIPVILGIVTPLGFAAAIAFIVIGLADLPIQRQLFKREMRMSTTEFRREHKDVEGDPMIQREFQRLRRETLTAPKRKLGMKDSSLIAVVGDRAVGVRYVGGETPIPVVTAKGAGKGGTTIAAEARRLGIPVVEDRALLDALFKGSRAGDYIRPDTYPVVVPHLRRLGLV</sequence>
<proteinExistence type="inferred from homology"/>
<accession>A0ABV2GSS7</accession>
<comment type="caution">
    <text evidence="4">The sequence shown here is derived from an EMBL/GenBank/DDBJ whole genome shotgun (WGS) entry which is preliminary data.</text>
</comment>
<feature type="transmembrane region" description="Helical" evidence="3">
    <location>
        <begin position="32"/>
        <end position="52"/>
    </location>
</feature>
<gene>
    <name evidence="4" type="ORF">ABID19_004396</name>
</gene>
<dbReference type="SUPFAM" id="SSF160544">
    <property type="entry name" value="EscU C-terminal domain-like"/>
    <property type="match status" value="1"/>
</dbReference>
<evidence type="ECO:0000313" key="4">
    <source>
        <dbReference type="EMBL" id="MET3581350.1"/>
    </source>
</evidence>
<feature type="transmembrane region" description="Helical" evidence="3">
    <location>
        <begin position="148"/>
        <end position="168"/>
    </location>
</feature>
<protein>
    <submittedName>
        <fullName evidence="4">Type III secretion protein U</fullName>
    </submittedName>
</protein>
<evidence type="ECO:0000256" key="3">
    <source>
        <dbReference type="SAM" id="Phobius"/>
    </source>
</evidence>